<gene>
    <name evidence="2" type="ORF">A2427_04845</name>
</gene>
<dbReference type="AlphaFoldDB" id="A0A1G2EQF9"/>
<name>A0A1G2EQF9_9BACT</name>
<keyword evidence="1" id="KW-0812">Transmembrane</keyword>
<proteinExistence type="predicted"/>
<protein>
    <submittedName>
        <fullName evidence="2">Uncharacterized protein</fullName>
    </submittedName>
</protein>
<dbReference type="Pfam" id="PF18910">
    <property type="entry name" value="DUF5665"/>
    <property type="match status" value="1"/>
</dbReference>
<sequence length="73" mass="8025">MRKIISDVHPKLKDGFISGMGWAFGVTIGFVLISTVLVLLLHLLGGVPVVGKWIADIVTETQIQLSRRTILVR</sequence>
<evidence type="ECO:0000256" key="1">
    <source>
        <dbReference type="SAM" id="Phobius"/>
    </source>
</evidence>
<dbReference type="InterPro" id="IPR043723">
    <property type="entry name" value="DUF5665"/>
</dbReference>
<accession>A0A1G2EQF9</accession>
<keyword evidence="1" id="KW-1133">Transmembrane helix</keyword>
<dbReference type="EMBL" id="MHMN01000035">
    <property type="protein sequence ID" value="OGZ27987.1"/>
    <property type="molecule type" value="Genomic_DNA"/>
</dbReference>
<evidence type="ECO:0000313" key="3">
    <source>
        <dbReference type="Proteomes" id="UP000176326"/>
    </source>
</evidence>
<comment type="caution">
    <text evidence="2">The sequence shown here is derived from an EMBL/GenBank/DDBJ whole genome shotgun (WGS) entry which is preliminary data.</text>
</comment>
<organism evidence="2 3">
    <name type="scientific">Candidatus Nealsonbacteria bacterium RIFOXYC1_FULL_40_7</name>
    <dbReference type="NCBI Taxonomy" id="1801678"/>
    <lineage>
        <taxon>Bacteria</taxon>
        <taxon>Candidatus Nealsoniibacteriota</taxon>
    </lineage>
</organism>
<keyword evidence="1" id="KW-0472">Membrane</keyword>
<evidence type="ECO:0000313" key="2">
    <source>
        <dbReference type="EMBL" id="OGZ27987.1"/>
    </source>
</evidence>
<feature type="transmembrane region" description="Helical" evidence="1">
    <location>
        <begin position="21"/>
        <end position="44"/>
    </location>
</feature>
<reference evidence="2 3" key="1">
    <citation type="journal article" date="2016" name="Nat. Commun.">
        <title>Thousands of microbial genomes shed light on interconnected biogeochemical processes in an aquifer system.</title>
        <authorList>
            <person name="Anantharaman K."/>
            <person name="Brown C.T."/>
            <person name="Hug L.A."/>
            <person name="Sharon I."/>
            <person name="Castelle C.J."/>
            <person name="Probst A.J."/>
            <person name="Thomas B.C."/>
            <person name="Singh A."/>
            <person name="Wilkins M.J."/>
            <person name="Karaoz U."/>
            <person name="Brodie E.L."/>
            <person name="Williams K.H."/>
            <person name="Hubbard S.S."/>
            <person name="Banfield J.F."/>
        </authorList>
    </citation>
    <scope>NUCLEOTIDE SEQUENCE [LARGE SCALE GENOMIC DNA]</scope>
</reference>
<dbReference type="Proteomes" id="UP000176326">
    <property type="component" value="Unassembled WGS sequence"/>
</dbReference>